<feature type="compositionally biased region" description="Basic residues" evidence="1">
    <location>
        <begin position="93"/>
        <end position="110"/>
    </location>
</feature>
<organism evidence="2">
    <name type="scientific">uncultured Gemmatimonadaceae bacterium</name>
    <dbReference type="NCBI Taxonomy" id="246130"/>
    <lineage>
        <taxon>Bacteria</taxon>
        <taxon>Pseudomonadati</taxon>
        <taxon>Gemmatimonadota</taxon>
        <taxon>Gemmatimonadia</taxon>
        <taxon>Gemmatimonadales</taxon>
        <taxon>Gemmatimonadaceae</taxon>
        <taxon>environmental samples</taxon>
    </lineage>
</organism>
<proteinExistence type="predicted"/>
<sequence length="162" mass="17919">ADPSPRCRPHGGGSRGAAAGRAAVAPPAVHLRRVRPPRRAATLRQPADRARRGGRAGRLGRAARRRPRADRPGRRLRGAPRPRLPAHADARPRGHRRRRGARRRRARAVQRGRVPVRGLFERRGRARPRRARRDALRRVRVQSGEPVAVAVAVVVQPRAAAV</sequence>
<gene>
    <name evidence="2" type="ORF">AVDCRST_MAG11-1427</name>
</gene>
<name>A0A6J4KMH7_9BACT</name>
<feature type="non-terminal residue" evidence="2">
    <location>
        <position position="1"/>
    </location>
</feature>
<evidence type="ECO:0000256" key="1">
    <source>
        <dbReference type="SAM" id="MobiDB-lite"/>
    </source>
</evidence>
<evidence type="ECO:0000313" key="2">
    <source>
        <dbReference type="EMBL" id="CAA9310081.1"/>
    </source>
</evidence>
<accession>A0A6J4KMH7</accession>
<reference evidence="2" key="1">
    <citation type="submission" date="2020-02" db="EMBL/GenBank/DDBJ databases">
        <authorList>
            <person name="Meier V. D."/>
        </authorList>
    </citation>
    <scope>NUCLEOTIDE SEQUENCE</scope>
    <source>
        <strain evidence="2">AVDCRST_MAG11</strain>
    </source>
</reference>
<feature type="compositionally biased region" description="Basic residues" evidence="1">
    <location>
        <begin position="61"/>
        <end position="80"/>
    </location>
</feature>
<feature type="non-terminal residue" evidence="2">
    <location>
        <position position="162"/>
    </location>
</feature>
<feature type="compositionally biased region" description="Low complexity" evidence="1">
    <location>
        <begin position="16"/>
        <end position="29"/>
    </location>
</feature>
<dbReference type="EMBL" id="CADCTU010000326">
    <property type="protein sequence ID" value="CAA9310081.1"/>
    <property type="molecule type" value="Genomic_DNA"/>
</dbReference>
<feature type="region of interest" description="Disordered" evidence="1">
    <location>
        <begin position="1"/>
        <end position="110"/>
    </location>
</feature>
<dbReference type="AlphaFoldDB" id="A0A6J4KMH7"/>
<protein>
    <submittedName>
        <fullName evidence="2">Uncharacterized protein</fullName>
    </submittedName>
</protein>